<accession>A0ABX0IQ74</accession>
<sequence length="158" mass="18283">MVNIDDFIKRLQIILDYYGLSASAFADRIDVQRSSISHLLSGRNKPSLDFILKVIEIFPDVDLYWILNGKGNFPKSEKKIEEKKVTPILENVKTEEKNKSNLETDLFTQMNVQENKSIFENNSQNISNISNMNTTDDDVDYIVIFYKNGTFKKYASKK</sequence>
<keyword evidence="3" id="KW-1185">Reference proteome</keyword>
<organism evidence="2 3">
    <name type="scientific">Flavobacterium jejuense</name>
    <dbReference type="NCBI Taxonomy" id="1544455"/>
    <lineage>
        <taxon>Bacteria</taxon>
        <taxon>Pseudomonadati</taxon>
        <taxon>Bacteroidota</taxon>
        <taxon>Flavobacteriia</taxon>
        <taxon>Flavobacteriales</taxon>
        <taxon>Flavobacteriaceae</taxon>
        <taxon>Flavobacterium</taxon>
    </lineage>
</organism>
<gene>
    <name evidence="2" type="ORF">FIA58_009800</name>
</gene>
<dbReference type="Gene3D" id="1.10.260.40">
    <property type="entry name" value="lambda repressor-like DNA-binding domains"/>
    <property type="match status" value="1"/>
</dbReference>
<dbReference type="SMART" id="SM00530">
    <property type="entry name" value="HTH_XRE"/>
    <property type="match status" value="1"/>
</dbReference>
<dbReference type="Pfam" id="PF01381">
    <property type="entry name" value="HTH_3"/>
    <property type="match status" value="1"/>
</dbReference>
<dbReference type="SUPFAM" id="SSF47413">
    <property type="entry name" value="lambda repressor-like DNA-binding domains"/>
    <property type="match status" value="1"/>
</dbReference>
<dbReference type="InterPro" id="IPR010982">
    <property type="entry name" value="Lambda_DNA-bd_dom_sf"/>
</dbReference>
<feature type="domain" description="HTH cro/C1-type" evidence="1">
    <location>
        <begin position="19"/>
        <end position="64"/>
    </location>
</feature>
<dbReference type="Proteomes" id="UP000817854">
    <property type="component" value="Unassembled WGS sequence"/>
</dbReference>
<proteinExistence type="predicted"/>
<dbReference type="CDD" id="cd00093">
    <property type="entry name" value="HTH_XRE"/>
    <property type="match status" value="1"/>
</dbReference>
<dbReference type="PROSITE" id="PS50943">
    <property type="entry name" value="HTH_CROC1"/>
    <property type="match status" value="1"/>
</dbReference>
<dbReference type="EMBL" id="VEVQ02000005">
    <property type="protein sequence ID" value="NHN25967.1"/>
    <property type="molecule type" value="Genomic_DNA"/>
</dbReference>
<dbReference type="RefSeq" id="WP_140962302.1">
    <property type="nucleotide sequence ID" value="NZ_VEVQ02000005.1"/>
</dbReference>
<dbReference type="InterPro" id="IPR001387">
    <property type="entry name" value="Cro/C1-type_HTH"/>
</dbReference>
<reference evidence="2" key="1">
    <citation type="submission" date="2019-05" db="EMBL/GenBank/DDBJ databases">
        <authorList>
            <person name="Lianzixin W."/>
        </authorList>
    </citation>
    <scope>NUCLEOTIDE SEQUENCE</scope>
    <source>
        <strain evidence="2">EC11</strain>
    </source>
</reference>
<evidence type="ECO:0000313" key="3">
    <source>
        <dbReference type="Proteomes" id="UP000817854"/>
    </source>
</evidence>
<evidence type="ECO:0000313" key="2">
    <source>
        <dbReference type="EMBL" id="NHN25967.1"/>
    </source>
</evidence>
<reference evidence="2" key="2">
    <citation type="submission" date="2020-02" db="EMBL/GenBank/DDBJ databases">
        <title>Flavobacterium profundi sp. nov., isolated from a deep-sea seamount.</title>
        <authorList>
            <person name="Zhang D.-C."/>
        </authorList>
    </citation>
    <scope>NUCLEOTIDE SEQUENCE</scope>
    <source>
        <strain evidence="2">EC11</strain>
    </source>
</reference>
<comment type="caution">
    <text evidence="2">The sequence shown here is derived from an EMBL/GenBank/DDBJ whole genome shotgun (WGS) entry which is preliminary data.</text>
</comment>
<evidence type="ECO:0000259" key="1">
    <source>
        <dbReference type="PROSITE" id="PS50943"/>
    </source>
</evidence>
<name>A0ABX0IQ74_9FLAO</name>
<protein>
    <submittedName>
        <fullName evidence="2">Helix-turn-helix transcriptional regulator</fullName>
    </submittedName>
</protein>